<dbReference type="EMBL" id="BAAANY010000003">
    <property type="protein sequence ID" value="GAA1662217.1"/>
    <property type="molecule type" value="Genomic_DNA"/>
</dbReference>
<evidence type="ECO:0000256" key="7">
    <source>
        <dbReference type="SAM" id="Phobius"/>
    </source>
</evidence>
<feature type="transmembrane region" description="Helical" evidence="7">
    <location>
        <begin position="26"/>
        <end position="49"/>
    </location>
</feature>
<organism evidence="9 10">
    <name type="scientific">Fodinicola feengrottensis</name>
    <dbReference type="NCBI Taxonomy" id="435914"/>
    <lineage>
        <taxon>Bacteria</taxon>
        <taxon>Bacillati</taxon>
        <taxon>Actinomycetota</taxon>
        <taxon>Actinomycetes</taxon>
        <taxon>Mycobacteriales</taxon>
        <taxon>Fodinicola</taxon>
    </lineage>
</organism>
<dbReference type="Gene3D" id="1.20.1250.20">
    <property type="entry name" value="MFS general substrate transporter like domains"/>
    <property type="match status" value="1"/>
</dbReference>
<dbReference type="PANTHER" id="PTHR23501">
    <property type="entry name" value="MAJOR FACILITATOR SUPERFAMILY"/>
    <property type="match status" value="1"/>
</dbReference>
<dbReference type="CDD" id="cd17502">
    <property type="entry name" value="MFS_Azr1_MDR_like"/>
    <property type="match status" value="1"/>
</dbReference>
<dbReference type="Pfam" id="PF07690">
    <property type="entry name" value="MFS_1"/>
    <property type="match status" value="1"/>
</dbReference>
<feature type="transmembrane region" description="Helical" evidence="7">
    <location>
        <begin position="154"/>
        <end position="174"/>
    </location>
</feature>
<feature type="transmembrane region" description="Helical" evidence="7">
    <location>
        <begin position="407"/>
        <end position="431"/>
    </location>
</feature>
<dbReference type="PROSITE" id="PS50850">
    <property type="entry name" value="MFS"/>
    <property type="match status" value="1"/>
</dbReference>
<dbReference type="NCBIfam" id="TIGR00711">
    <property type="entry name" value="efflux_EmrB"/>
    <property type="match status" value="1"/>
</dbReference>
<keyword evidence="4 7" id="KW-0812">Transmembrane</keyword>
<dbReference type="SUPFAM" id="SSF103473">
    <property type="entry name" value="MFS general substrate transporter"/>
    <property type="match status" value="1"/>
</dbReference>
<evidence type="ECO:0000256" key="6">
    <source>
        <dbReference type="ARBA" id="ARBA00023136"/>
    </source>
</evidence>
<feature type="transmembrane region" description="Helical" evidence="7">
    <location>
        <begin position="482"/>
        <end position="503"/>
    </location>
</feature>
<evidence type="ECO:0000259" key="8">
    <source>
        <dbReference type="PROSITE" id="PS50850"/>
    </source>
</evidence>
<dbReference type="InterPro" id="IPR020846">
    <property type="entry name" value="MFS_dom"/>
</dbReference>
<dbReference type="InterPro" id="IPR004638">
    <property type="entry name" value="EmrB-like"/>
</dbReference>
<feature type="transmembrane region" description="Helical" evidence="7">
    <location>
        <begin position="278"/>
        <end position="300"/>
    </location>
</feature>
<dbReference type="Gene3D" id="1.20.1720.10">
    <property type="entry name" value="Multidrug resistance protein D"/>
    <property type="match status" value="1"/>
</dbReference>
<feature type="transmembrane region" description="Helical" evidence="7">
    <location>
        <begin position="320"/>
        <end position="339"/>
    </location>
</feature>
<name>A0ABP4S1K9_9ACTN</name>
<dbReference type="PRINTS" id="PR01036">
    <property type="entry name" value="TCRTETB"/>
</dbReference>
<keyword evidence="2" id="KW-0813">Transport</keyword>
<dbReference type="RefSeq" id="WP_344307490.1">
    <property type="nucleotide sequence ID" value="NZ_BAAANY010000003.1"/>
</dbReference>
<protein>
    <submittedName>
        <fullName evidence="9">MDR family MFS transporter</fullName>
    </submittedName>
</protein>
<feature type="transmembrane region" description="Helical" evidence="7">
    <location>
        <begin position="210"/>
        <end position="232"/>
    </location>
</feature>
<feature type="transmembrane region" description="Helical" evidence="7">
    <location>
        <begin position="93"/>
        <end position="118"/>
    </location>
</feature>
<feature type="transmembrane region" description="Helical" evidence="7">
    <location>
        <begin position="61"/>
        <end position="81"/>
    </location>
</feature>
<comment type="subcellular location">
    <subcellularLocation>
        <location evidence="1">Cell membrane</location>
        <topology evidence="1">Multi-pass membrane protein</topology>
    </subcellularLocation>
</comment>
<evidence type="ECO:0000256" key="2">
    <source>
        <dbReference type="ARBA" id="ARBA00022448"/>
    </source>
</evidence>
<evidence type="ECO:0000256" key="5">
    <source>
        <dbReference type="ARBA" id="ARBA00022989"/>
    </source>
</evidence>
<dbReference type="InterPro" id="IPR036259">
    <property type="entry name" value="MFS_trans_sf"/>
</dbReference>
<proteinExistence type="predicted"/>
<evidence type="ECO:0000256" key="4">
    <source>
        <dbReference type="ARBA" id="ARBA00022692"/>
    </source>
</evidence>
<keyword evidence="10" id="KW-1185">Reference proteome</keyword>
<sequence length="685" mass="72380">MATTEAPASAAPSAAPAPLTRRRINLVFGAVLLGILLSALDQTIVSTALPTIVGDLGGGNHLSWVVTAYLLAETISTALVGKFGDMFGRKQMFLISVIVFLIGSFFCGFANSMTWLIVSRAFQGLGAGGLLVTATALIADVIPLRDRGRYQGLLGSVFGVVTVVGPLLGGLFVDHLTWRWAFYVNIPVGIVVLLVAVPAIPAIKAAARPLIDYLGILLIALAASGLTLVTSWGGTTYAWNSPTIIWMAIGSVVALGLFVFVELRAAEPVLPMRLFRNPVFAVSAPMSFIVGFAMLGGITFLPTFQQYVNGVSATASGIRLLPMVAGLLFASILSGNVVSKTGKYKIFPIVGSIGMALGLFLLSLMDENTNYWLSAVYMLVLGLGVGSCMQVLTIAVQNTAAYADLGVATSGVTFLRTMGSSFGVAVFGTVYSNRLTENLMTTAKTTPLPAGVNPKVLQSVTGLHSLPAAIARPFEHAYAQSLQVVFLSAIPIAIVAFVLALFLKQVPLRDTVRATATDMGDGFAMPDHRGKDSGVESAIAGILRAGPRRMSIEVLARSQSTLGIADAWCVTRVALTRLRHGTASLAQVTTGINAPDEVLQPAFERAIGAGLLATSTTGYDLTALGETEFEKIATAWRGWVTDQLSDWDPDNKDELQAALRRVAERLLGEEHDLYHARHSLVAAGV</sequence>
<dbReference type="PANTHER" id="PTHR23501:SF197">
    <property type="entry name" value="COMD"/>
    <property type="match status" value="1"/>
</dbReference>
<feature type="transmembrane region" description="Helical" evidence="7">
    <location>
        <begin position="180"/>
        <end position="203"/>
    </location>
</feature>
<reference evidence="10" key="1">
    <citation type="journal article" date="2019" name="Int. J. Syst. Evol. Microbiol.">
        <title>The Global Catalogue of Microorganisms (GCM) 10K type strain sequencing project: providing services to taxonomists for standard genome sequencing and annotation.</title>
        <authorList>
            <consortium name="The Broad Institute Genomics Platform"/>
            <consortium name="The Broad Institute Genome Sequencing Center for Infectious Disease"/>
            <person name="Wu L."/>
            <person name="Ma J."/>
        </authorList>
    </citation>
    <scope>NUCLEOTIDE SEQUENCE [LARGE SCALE GENOMIC DNA]</scope>
    <source>
        <strain evidence="10">JCM 14718</strain>
    </source>
</reference>
<gene>
    <name evidence="9" type="ORF">GCM10009765_09580</name>
</gene>
<feature type="domain" description="Major facilitator superfamily (MFS) profile" evidence="8">
    <location>
        <begin position="27"/>
        <end position="508"/>
    </location>
</feature>
<comment type="caution">
    <text evidence="9">The sequence shown here is derived from an EMBL/GenBank/DDBJ whole genome shotgun (WGS) entry which is preliminary data.</text>
</comment>
<dbReference type="InterPro" id="IPR011701">
    <property type="entry name" value="MFS"/>
</dbReference>
<evidence type="ECO:0000313" key="9">
    <source>
        <dbReference type="EMBL" id="GAA1662217.1"/>
    </source>
</evidence>
<feature type="transmembrane region" description="Helical" evidence="7">
    <location>
        <begin position="371"/>
        <end position="395"/>
    </location>
</feature>
<accession>A0ABP4S1K9</accession>
<dbReference type="Proteomes" id="UP001500618">
    <property type="component" value="Unassembled WGS sequence"/>
</dbReference>
<evidence type="ECO:0000313" key="10">
    <source>
        <dbReference type="Proteomes" id="UP001500618"/>
    </source>
</evidence>
<keyword evidence="3" id="KW-1003">Cell membrane</keyword>
<keyword evidence="5 7" id="KW-1133">Transmembrane helix</keyword>
<evidence type="ECO:0000256" key="3">
    <source>
        <dbReference type="ARBA" id="ARBA00022475"/>
    </source>
</evidence>
<keyword evidence="6 7" id="KW-0472">Membrane</keyword>
<feature type="transmembrane region" description="Helical" evidence="7">
    <location>
        <begin position="124"/>
        <end position="142"/>
    </location>
</feature>
<feature type="transmembrane region" description="Helical" evidence="7">
    <location>
        <begin position="244"/>
        <end position="266"/>
    </location>
</feature>
<evidence type="ECO:0000256" key="1">
    <source>
        <dbReference type="ARBA" id="ARBA00004651"/>
    </source>
</evidence>
<feature type="transmembrane region" description="Helical" evidence="7">
    <location>
        <begin position="346"/>
        <end position="365"/>
    </location>
</feature>